<protein>
    <submittedName>
        <fullName evidence="2">Uncharacterized protein</fullName>
    </submittedName>
</protein>
<organism evidence="2">
    <name type="scientific">Pseudo-nitzschia australis</name>
    <dbReference type="NCBI Taxonomy" id="44445"/>
    <lineage>
        <taxon>Eukaryota</taxon>
        <taxon>Sar</taxon>
        <taxon>Stramenopiles</taxon>
        <taxon>Ochrophyta</taxon>
        <taxon>Bacillariophyta</taxon>
        <taxon>Bacillariophyceae</taxon>
        <taxon>Bacillariophycidae</taxon>
        <taxon>Bacillariales</taxon>
        <taxon>Bacillariaceae</taxon>
        <taxon>Pseudo-nitzschia</taxon>
    </lineage>
</organism>
<evidence type="ECO:0000313" key="2">
    <source>
        <dbReference type="EMBL" id="CAE0716266.1"/>
    </source>
</evidence>
<sequence>MSNNGNGNRNDAVIDYNVTIIECPRVNDVLFCQDGKLWNAQAQKFQKGNLEFMDLIESKVHIYKRTRSRKKKREILINAIKEFTLNSGGGRFLESTTQLNGTNDITEGCCWVELPFNTPLLQQKVRNTLINHVRRMESKEQQNQSPLTNPLITTNGKRPQYQNAPETTTIKITAIETERNHVKSIKPAIDMDIVNAIIAQNEQLNKEVNDFLLLEEDSFDFSFEDFINNMVDGKSIDKRRLYSNC</sequence>
<name>A0A7S4AHW1_9STRA</name>
<dbReference type="EMBL" id="HBIX01012032">
    <property type="protein sequence ID" value="CAE0716266.1"/>
    <property type="molecule type" value="Transcribed_RNA"/>
</dbReference>
<feature type="region of interest" description="Disordered" evidence="1">
    <location>
        <begin position="137"/>
        <end position="158"/>
    </location>
</feature>
<reference evidence="2" key="1">
    <citation type="submission" date="2021-01" db="EMBL/GenBank/DDBJ databases">
        <authorList>
            <person name="Corre E."/>
            <person name="Pelletier E."/>
            <person name="Niang G."/>
            <person name="Scheremetjew M."/>
            <person name="Finn R."/>
            <person name="Kale V."/>
            <person name="Holt S."/>
            <person name="Cochrane G."/>
            <person name="Meng A."/>
            <person name="Brown T."/>
            <person name="Cohen L."/>
        </authorList>
    </citation>
    <scope>NUCLEOTIDE SEQUENCE</scope>
    <source>
        <strain evidence="2">10249 10 AB</strain>
    </source>
</reference>
<proteinExistence type="predicted"/>
<evidence type="ECO:0000256" key="1">
    <source>
        <dbReference type="SAM" id="MobiDB-lite"/>
    </source>
</evidence>
<accession>A0A7S4AHW1</accession>
<gene>
    <name evidence="2" type="ORF">PAUS00366_LOCUS9018</name>
</gene>
<feature type="compositionally biased region" description="Polar residues" evidence="1">
    <location>
        <begin position="141"/>
        <end position="158"/>
    </location>
</feature>
<dbReference type="AlphaFoldDB" id="A0A7S4AHW1"/>